<keyword evidence="2" id="KW-1185">Reference proteome</keyword>
<dbReference type="EMBL" id="BSDI01000007">
    <property type="protein sequence ID" value="GLH96609.1"/>
    <property type="molecule type" value="Genomic_DNA"/>
</dbReference>
<evidence type="ECO:0008006" key="3">
    <source>
        <dbReference type="Google" id="ProtNLM"/>
    </source>
</evidence>
<reference evidence="1" key="1">
    <citation type="submission" date="2022-12" db="EMBL/GenBank/DDBJ databases">
        <title>New Phytohabitans aurantiacus sp. RD004123 nov., an actinomycete isolated from soil.</title>
        <authorList>
            <person name="Triningsih D.W."/>
            <person name="Harunari E."/>
            <person name="Igarashi Y."/>
        </authorList>
    </citation>
    <scope>NUCLEOTIDE SEQUENCE</scope>
    <source>
        <strain evidence="1">RD004123</strain>
    </source>
</reference>
<dbReference type="RefSeq" id="WP_281893857.1">
    <property type="nucleotide sequence ID" value="NZ_BSDI01000007.1"/>
</dbReference>
<name>A0ABQ5QQE5_9ACTN</name>
<evidence type="ECO:0000313" key="1">
    <source>
        <dbReference type="EMBL" id="GLH96609.1"/>
    </source>
</evidence>
<protein>
    <recommendedName>
        <fullName evidence="3">Lipocalin-like domain-containing protein</fullName>
    </recommendedName>
</protein>
<accession>A0ABQ5QQE5</accession>
<dbReference type="InterPro" id="IPR006311">
    <property type="entry name" value="TAT_signal"/>
</dbReference>
<dbReference type="PROSITE" id="PS51318">
    <property type="entry name" value="TAT"/>
    <property type="match status" value="1"/>
</dbReference>
<evidence type="ECO:0000313" key="2">
    <source>
        <dbReference type="Proteomes" id="UP001144280"/>
    </source>
</evidence>
<dbReference type="Proteomes" id="UP001144280">
    <property type="component" value="Unassembled WGS sequence"/>
</dbReference>
<sequence length="158" mass="17052">MTDDDVDRRRVLRNAAGALAFGAVLGTADPALASGAHHPVVGTWRGVVTLPHEDEVALFTFLPSGFFLSFAEGIHIATGRWEALGRHRVRFALWQVLPDDLKGLPHRYNGEVQAKHEATVDGDTLTSAGTWRGLDIDGNETGRGPVSARAVRFGVTPF</sequence>
<comment type="caution">
    <text evidence="1">The sequence shown here is derived from an EMBL/GenBank/DDBJ whole genome shotgun (WGS) entry which is preliminary data.</text>
</comment>
<gene>
    <name evidence="1" type="ORF">Pa4123_18830</name>
</gene>
<proteinExistence type="predicted"/>
<organism evidence="1 2">
    <name type="scientific">Phytohabitans aurantiacus</name>
    <dbReference type="NCBI Taxonomy" id="3016789"/>
    <lineage>
        <taxon>Bacteria</taxon>
        <taxon>Bacillati</taxon>
        <taxon>Actinomycetota</taxon>
        <taxon>Actinomycetes</taxon>
        <taxon>Micromonosporales</taxon>
        <taxon>Micromonosporaceae</taxon>
    </lineage>
</organism>